<dbReference type="Proteomes" id="UP000253209">
    <property type="component" value="Unassembled WGS sequence"/>
</dbReference>
<keyword evidence="1" id="KW-0472">Membrane</keyword>
<feature type="transmembrane region" description="Helical" evidence="1">
    <location>
        <begin position="79"/>
        <end position="100"/>
    </location>
</feature>
<feature type="domain" description="SPW repeat-containing integral membrane" evidence="2">
    <location>
        <begin position="22"/>
        <end position="122"/>
    </location>
</feature>
<proteinExistence type="predicted"/>
<reference evidence="3 4" key="1">
    <citation type="submission" date="2018-05" db="EMBL/GenBank/DDBJ databases">
        <title>Mucilaginibacter hurinus sp. nov., isolated from briquette warehouse soil.</title>
        <authorList>
            <person name="Choi L."/>
        </authorList>
    </citation>
    <scope>NUCLEOTIDE SEQUENCE [LARGE SCALE GENOMIC DNA]</scope>
    <source>
        <strain evidence="3 4">ZR32</strain>
    </source>
</reference>
<dbReference type="InterPro" id="IPR005530">
    <property type="entry name" value="SPW"/>
</dbReference>
<organism evidence="3 4">
    <name type="scientific">Mucilaginibacter hurinus</name>
    <dbReference type="NCBI Taxonomy" id="2201324"/>
    <lineage>
        <taxon>Bacteria</taxon>
        <taxon>Pseudomonadati</taxon>
        <taxon>Bacteroidota</taxon>
        <taxon>Sphingobacteriia</taxon>
        <taxon>Sphingobacteriales</taxon>
        <taxon>Sphingobacteriaceae</taxon>
        <taxon>Mucilaginibacter</taxon>
    </lineage>
</organism>
<protein>
    <recommendedName>
        <fullName evidence="2">SPW repeat-containing integral membrane domain-containing protein</fullName>
    </recommendedName>
</protein>
<evidence type="ECO:0000259" key="2">
    <source>
        <dbReference type="Pfam" id="PF03779"/>
    </source>
</evidence>
<name>A0A367GME0_9SPHI</name>
<dbReference type="EMBL" id="QGDC01000009">
    <property type="protein sequence ID" value="RCH53851.1"/>
    <property type="molecule type" value="Genomic_DNA"/>
</dbReference>
<keyword evidence="1" id="KW-0812">Transmembrane</keyword>
<feature type="transmembrane region" description="Helical" evidence="1">
    <location>
        <begin position="46"/>
        <end position="67"/>
    </location>
</feature>
<evidence type="ECO:0000256" key="1">
    <source>
        <dbReference type="SAM" id="Phobius"/>
    </source>
</evidence>
<evidence type="ECO:0000313" key="3">
    <source>
        <dbReference type="EMBL" id="RCH53851.1"/>
    </source>
</evidence>
<dbReference type="Pfam" id="PF03779">
    <property type="entry name" value="SPW"/>
    <property type="match status" value="1"/>
</dbReference>
<keyword evidence="4" id="KW-1185">Reference proteome</keyword>
<feature type="transmembrane region" description="Helical" evidence="1">
    <location>
        <begin position="21"/>
        <end position="40"/>
    </location>
</feature>
<gene>
    <name evidence="3" type="ORF">DJ568_15025</name>
</gene>
<comment type="caution">
    <text evidence="3">The sequence shown here is derived from an EMBL/GenBank/DDBJ whole genome shotgun (WGS) entry which is preliminary data.</text>
</comment>
<evidence type="ECO:0000313" key="4">
    <source>
        <dbReference type="Proteomes" id="UP000253209"/>
    </source>
</evidence>
<dbReference type="AlphaFoldDB" id="A0A367GME0"/>
<accession>A0A367GME0</accession>
<sequence>MITDDTSKNQYTMKAAISTKTHAVLDYVGGILITFSPWIFGFAHLGGAPVFIPVVLGALQLVMAIFSKHELGLFKSVPMQLHLTIDMFAGFIILVSPLLYGFYHLVFVPHLLLGMMSFFAGLLTRHSPLYKLEQFDERGY</sequence>
<keyword evidence="1" id="KW-1133">Transmembrane helix</keyword>